<dbReference type="Gene3D" id="3.30.530.20">
    <property type="match status" value="1"/>
</dbReference>
<evidence type="ECO:0000313" key="3">
    <source>
        <dbReference type="EMBL" id="NYE93906.1"/>
    </source>
</evidence>
<dbReference type="CDD" id="cd08893">
    <property type="entry name" value="SRPBCC_CalC_Aha1-like_GntR-HTH"/>
    <property type="match status" value="1"/>
</dbReference>
<feature type="domain" description="HTH arsR-type" evidence="2">
    <location>
        <begin position="1"/>
        <end position="95"/>
    </location>
</feature>
<dbReference type="InterPro" id="IPR036388">
    <property type="entry name" value="WH-like_DNA-bd_sf"/>
</dbReference>
<dbReference type="InterPro" id="IPR013538">
    <property type="entry name" value="ASHA1/2-like_C"/>
</dbReference>
<dbReference type="InterPro" id="IPR001845">
    <property type="entry name" value="HTH_ArsR_DNA-bd_dom"/>
</dbReference>
<dbReference type="SMART" id="SM00418">
    <property type="entry name" value="HTH_ARSR"/>
    <property type="match status" value="1"/>
</dbReference>
<evidence type="ECO:0000313" key="4">
    <source>
        <dbReference type="Proteomes" id="UP000521748"/>
    </source>
</evidence>
<keyword evidence="3" id="KW-0238">DNA-binding</keyword>
<comment type="caution">
    <text evidence="3">The sequence shown here is derived from an EMBL/GenBank/DDBJ whole genome shotgun (WGS) entry which is preliminary data.</text>
</comment>
<dbReference type="SUPFAM" id="SSF55961">
    <property type="entry name" value="Bet v1-like"/>
    <property type="match status" value="1"/>
</dbReference>
<dbReference type="Proteomes" id="UP000521748">
    <property type="component" value="Unassembled WGS sequence"/>
</dbReference>
<dbReference type="InterPro" id="IPR011991">
    <property type="entry name" value="ArsR-like_HTH"/>
</dbReference>
<dbReference type="PROSITE" id="PS50987">
    <property type="entry name" value="HTH_ARSR_2"/>
    <property type="match status" value="1"/>
</dbReference>
<dbReference type="SUPFAM" id="SSF46785">
    <property type="entry name" value="Winged helix' DNA-binding domain"/>
    <property type="match status" value="1"/>
</dbReference>
<dbReference type="Gene3D" id="1.10.10.10">
    <property type="entry name" value="Winged helix-like DNA-binding domain superfamily/Winged helix DNA-binding domain"/>
    <property type="match status" value="1"/>
</dbReference>
<dbReference type="PANTHER" id="PTHR38600">
    <property type="entry name" value="TRANSCRIPTIONAL REGULATORY PROTEIN"/>
    <property type="match status" value="1"/>
</dbReference>
<gene>
    <name evidence="3" type="ORF">FHU41_000127</name>
</gene>
<evidence type="ECO:0000259" key="2">
    <source>
        <dbReference type="PROSITE" id="PS50987"/>
    </source>
</evidence>
<dbReference type="CDD" id="cd00090">
    <property type="entry name" value="HTH_ARSR"/>
    <property type="match status" value="1"/>
</dbReference>
<proteinExistence type="inferred from homology"/>
<protein>
    <submittedName>
        <fullName evidence="3">Uncharacterized protein YndB with AHSA1/START domain/DNA-binding transcriptional ArsR family regulator</fullName>
    </submittedName>
</protein>
<dbReference type="PANTHER" id="PTHR38600:SF1">
    <property type="entry name" value="TRANSCRIPTIONAL REGULATORY PROTEIN"/>
    <property type="match status" value="1"/>
</dbReference>
<dbReference type="EMBL" id="JACBYQ010000001">
    <property type="protein sequence ID" value="NYE93906.1"/>
    <property type="molecule type" value="Genomic_DNA"/>
</dbReference>
<evidence type="ECO:0000256" key="1">
    <source>
        <dbReference type="ARBA" id="ARBA00006817"/>
    </source>
</evidence>
<dbReference type="NCBIfam" id="NF033788">
    <property type="entry name" value="HTH_metalloreg"/>
    <property type="match status" value="1"/>
</dbReference>
<sequence>MNEPGNAFDDVFRALSDPHRRFLLDSLNQENGQTLRELCAGLSMTRQSVSKHLAILETANLVATVQRGREKLHFLNAEPINAIADRWITRYDRRRVEVLADLKTALEQPAMSTSPEFLYVTYIKTTAEQLWQALTEPAFTKQYWHVALISDWKTGSTITWEVAGISIADPEQTILISEPPHRLSYTWHTVTPEFIDAVGGGSEDFIAMGSEDRSVVGFELETLGELVKLTVKQTGFKDGSAILAGISQGWPSILASLKSLLETGEALSFE</sequence>
<name>A0A7Y9S589_9MICC</name>
<dbReference type="AlphaFoldDB" id="A0A7Y9S589"/>
<dbReference type="Pfam" id="PF08327">
    <property type="entry name" value="AHSA1"/>
    <property type="match status" value="1"/>
</dbReference>
<dbReference type="InterPro" id="IPR023393">
    <property type="entry name" value="START-like_dom_sf"/>
</dbReference>
<organism evidence="3 4">
    <name type="scientific">Psychromicrobium silvestre</name>
    <dbReference type="NCBI Taxonomy" id="1645614"/>
    <lineage>
        <taxon>Bacteria</taxon>
        <taxon>Bacillati</taxon>
        <taxon>Actinomycetota</taxon>
        <taxon>Actinomycetes</taxon>
        <taxon>Micrococcales</taxon>
        <taxon>Micrococcaceae</taxon>
        <taxon>Psychromicrobium</taxon>
    </lineage>
</organism>
<comment type="similarity">
    <text evidence="1">Belongs to the AHA1 family.</text>
</comment>
<keyword evidence="4" id="KW-1185">Reference proteome</keyword>
<accession>A0A7Y9S589</accession>
<dbReference type="Pfam" id="PF12840">
    <property type="entry name" value="HTH_20"/>
    <property type="match status" value="1"/>
</dbReference>
<dbReference type="RefSeq" id="WP_179387743.1">
    <property type="nucleotide sequence ID" value="NZ_JACBYQ010000001.1"/>
</dbReference>
<dbReference type="GO" id="GO:0003700">
    <property type="term" value="F:DNA-binding transcription factor activity"/>
    <property type="evidence" value="ECO:0007669"/>
    <property type="project" value="InterPro"/>
</dbReference>
<dbReference type="InterPro" id="IPR036390">
    <property type="entry name" value="WH_DNA-bd_sf"/>
</dbReference>
<dbReference type="GO" id="GO:0003677">
    <property type="term" value="F:DNA binding"/>
    <property type="evidence" value="ECO:0007669"/>
    <property type="project" value="UniProtKB-KW"/>
</dbReference>
<reference evidence="3 4" key="1">
    <citation type="submission" date="2020-07" db="EMBL/GenBank/DDBJ databases">
        <title>Sequencing the genomes of 1000 actinobacteria strains.</title>
        <authorList>
            <person name="Klenk H.-P."/>
        </authorList>
    </citation>
    <scope>NUCLEOTIDE SEQUENCE [LARGE SCALE GENOMIC DNA]</scope>
    <source>
        <strain evidence="3 4">DSM 102047</strain>
    </source>
</reference>